<dbReference type="Pfam" id="PF02952">
    <property type="entry name" value="Fucose_iso_C"/>
    <property type="match status" value="1"/>
</dbReference>
<keyword evidence="6 7" id="KW-0119">Carbohydrate metabolism</keyword>
<dbReference type="InterPro" id="IPR009015">
    <property type="entry name" value="Fucose_isomerase_N/cen_sf"/>
</dbReference>
<evidence type="ECO:0000256" key="3">
    <source>
        <dbReference type="ARBA" id="ARBA00023211"/>
    </source>
</evidence>
<dbReference type="NCBIfam" id="NF008220">
    <property type="entry name" value="PRK10991.1"/>
    <property type="match status" value="1"/>
</dbReference>
<feature type="binding site" evidence="7">
    <location>
        <position position="345"/>
    </location>
    <ligand>
        <name>Mn(2+)</name>
        <dbReference type="ChEBI" id="CHEBI:29035"/>
    </ligand>
</feature>
<feature type="binding site" evidence="7">
    <location>
        <position position="370"/>
    </location>
    <ligand>
        <name>Mn(2+)</name>
        <dbReference type="ChEBI" id="CHEBI:29035"/>
    </ligand>
</feature>
<keyword evidence="5 7" id="KW-0294">Fucose metabolism</keyword>
<dbReference type="Proteomes" id="UP000520814">
    <property type="component" value="Unassembled WGS sequence"/>
</dbReference>
<evidence type="ECO:0000256" key="2">
    <source>
        <dbReference type="ARBA" id="ARBA00022723"/>
    </source>
</evidence>
<evidence type="ECO:0000259" key="9">
    <source>
        <dbReference type="Pfam" id="PF07881"/>
    </source>
</evidence>
<comment type="caution">
    <text evidence="11">The sequence shown here is derived from an EMBL/GenBank/DDBJ whole genome shotgun (WGS) entry which is preliminary data.</text>
</comment>
<proteinExistence type="inferred from homology"/>
<dbReference type="SUPFAM" id="SSF53743">
    <property type="entry name" value="FucI/AraA N-terminal and middle domains"/>
    <property type="match status" value="1"/>
</dbReference>
<dbReference type="GO" id="GO:0030145">
    <property type="term" value="F:manganese ion binding"/>
    <property type="evidence" value="ECO:0007669"/>
    <property type="project" value="UniProtKB-UniRule"/>
</dbReference>
<dbReference type="UniPathway" id="UPA00563">
    <property type="reaction ID" value="UER00624"/>
</dbReference>
<dbReference type="PANTHER" id="PTHR37840">
    <property type="entry name" value="L-FUCOSE ISOMERASE"/>
    <property type="match status" value="1"/>
</dbReference>
<dbReference type="InterPro" id="IPR015888">
    <property type="entry name" value="Fuc_isomerase_C"/>
</dbReference>
<dbReference type="RefSeq" id="WP_184201416.1">
    <property type="nucleotide sequence ID" value="NZ_JACHGW010000004.1"/>
</dbReference>
<dbReference type="Gene3D" id="3.40.275.10">
    <property type="entry name" value="L-fucose Isomerase, Chain A, domain 2"/>
    <property type="match status" value="1"/>
</dbReference>
<keyword evidence="4 7" id="KW-0413">Isomerase</keyword>
<dbReference type="InterPro" id="IPR038392">
    <property type="entry name" value="Fucose_isomerase_dom2_sf"/>
</dbReference>
<dbReference type="GO" id="GO:0008790">
    <property type="term" value="F:arabinose isomerase activity"/>
    <property type="evidence" value="ECO:0007669"/>
    <property type="project" value="TreeGrafter"/>
</dbReference>
<dbReference type="InterPro" id="IPR038393">
    <property type="entry name" value="Fuc_iso_dom3_sf"/>
</dbReference>
<comment type="pathway">
    <text evidence="7">Carbohydrate degradation; L-fucose degradation; L-lactaldehyde and glycerone phosphate from L-fucose: step 1/3.</text>
</comment>
<comment type="function">
    <text evidence="7">Converts the aldose L-fucose into the corresponding ketose L-fuculose.</text>
</comment>
<evidence type="ECO:0000256" key="4">
    <source>
        <dbReference type="ARBA" id="ARBA00023235"/>
    </source>
</evidence>
<reference evidence="11 12" key="1">
    <citation type="submission" date="2020-08" db="EMBL/GenBank/DDBJ databases">
        <title>Genomic Encyclopedia of Type Strains, Phase IV (KMG-IV): sequencing the most valuable type-strain genomes for metagenomic binning, comparative biology and taxonomic classification.</title>
        <authorList>
            <person name="Goeker M."/>
        </authorList>
    </citation>
    <scope>NUCLEOTIDE SEQUENCE [LARGE SCALE GENOMIC DNA]</scope>
    <source>
        <strain evidence="11 12">DSM 23562</strain>
    </source>
</reference>
<dbReference type="EC" id="5.3.1.25" evidence="7"/>
<feature type="binding site" evidence="7">
    <location>
        <position position="529"/>
    </location>
    <ligand>
        <name>Mn(2+)</name>
        <dbReference type="ChEBI" id="CHEBI:29035"/>
    </ligand>
</feature>
<dbReference type="AlphaFoldDB" id="A0A7W9ST75"/>
<dbReference type="EMBL" id="JACHGW010000004">
    <property type="protein sequence ID" value="MBB6052415.1"/>
    <property type="molecule type" value="Genomic_DNA"/>
</dbReference>
<feature type="active site" description="Proton acceptor" evidence="7">
    <location>
        <position position="370"/>
    </location>
</feature>
<dbReference type="InterPro" id="IPR005763">
    <property type="entry name" value="Fucose_isomerase"/>
</dbReference>
<feature type="domain" description="L-fucose isomerase C-terminal" evidence="8">
    <location>
        <begin position="399"/>
        <end position="555"/>
    </location>
</feature>
<evidence type="ECO:0000259" key="8">
    <source>
        <dbReference type="Pfam" id="PF02952"/>
    </source>
</evidence>
<dbReference type="GO" id="GO:0042355">
    <property type="term" value="P:L-fucose catabolic process"/>
    <property type="evidence" value="ECO:0007669"/>
    <property type="project" value="UniProtKB-UniRule"/>
</dbReference>
<keyword evidence="12" id="KW-1185">Reference proteome</keyword>
<dbReference type="HAMAP" id="MF_01254">
    <property type="entry name" value="Fucose_iso"/>
    <property type="match status" value="1"/>
</dbReference>
<evidence type="ECO:0000259" key="10">
    <source>
        <dbReference type="Pfam" id="PF07882"/>
    </source>
</evidence>
<evidence type="ECO:0000313" key="11">
    <source>
        <dbReference type="EMBL" id="MBB6052415.1"/>
    </source>
</evidence>
<comment type="similarity">
    <text evidence="7">Belongs to the L-fucose isomerase family.</text>
</comment>
<dbReference type="Pfam" id="PF07881">
    <property type="entry name" value="Fucose_iso_N1"/>
    <property type="match status" value="1"/>
</dbReference>
<evidence type="ECO:0000313" key="12">
    <source>
        <dbReference type="Proteomes" id="UP000520814"/>
    </source>
</evidence>
<dbReference type="InterPro" id="IPR004216">
    <property type="entry name" value="Fuc/Ara_isomerase_C"/>
</dbReference>
<gene>
    <name evidence="7" type="primary">fucI</name>
    <name evidence="11" type="ORF">HNQ39_004236</name>
</gene>
<comment type="cofactor">
    <cofactor evidence="7">
        <name>Mn(2+)</name>
        <dbReference type="ChEBI" id="CHEBI:29035"/>
    </cofactor>
</comment>
<keyword evidence="1 7" id="KW-0963">Cytoplasm</keyword>
<dbReference type="NCBIfam" id="TIGR01089">
    <property type="entry name" value="fucI"/>
    <property type="match status" value="1"/>
</dbReference>
<accession>A0A7W9ST75</accession>
<dbReference type="InterPro" id="IPR038391">
    <property type="entry name" value="Fucose_iso_dom1_sf"/>
</dbReference>
<dbReference type="GO" id="GO:0019571">
    <property type="term" value="P:D-arabinose catabolic process"/>
    <property type="evidence" value="ECO:0007669"/>
    <property type="project" value="TreeGrafter"/>
</dbReference>
<sequence length="592" mass="64209">MKKNAPVNRLNGSLPKVGIRPTIDGRYGGVRESLEDQTMGMAQRTAELIVANIKHACGLPVEVVIADTCIGGAAEAAACGEKFAREGVGVVLTVTPCWCYGAETMSLDASIPTAVWGFNGTERPGAVYLAAVLAGHTQKGIPAFGIYGHEVQDSDDTSIPADVSEKILRFVKAGLAVASMKNTSYLAMGGVSMGIAGSIVDCDFFESFLGMRPEFVDMTEFVRRIDKGIFDHDEFERALAWVKTHCPEGADTNPPHKQRTREQKDADWATSIKLALITRDLMVGNPKLAELGYIEESRGHNASVGGFQGQRQWTDHFPNGDFHEAILNTSFDWNGIRQPYIVATENDAMNGASMLWGHLLTQGEAQLFADVRTYWSPDAVQRVSGHTLTGKAAGGLLHLINSGPAALDWTGHGLKPWYEIEDDEAKQALAATKWCASVVEYFPGGGWSTDFTTLGDIPCTMFRLNLVRGLGPVLQIAEGWTVSLPDTVHDILDARTNPTWPTTWFAPNLTGVGPFVDVYSVMNAWGANHGAISRGHIGADLITLASMLRIPVDMHNVSDASVFRPSSWTRFGALEPQSADYRACATYGPLYR</sequence>
<dbReference type="InterPro" id="IPR012889">
    <property type="entry name" value="Fucose_isomerase_N2"/>
</dbReference>
<dbReference type="Gene3D" id="3.20.14.10">
    <property type="entry name" value="L-fucose/L-arabinose isomerase, C-terminal"/>
    <property type="match status" value="1"/>
</dbReference>
<comment type="catalytic activity">
    <reaction evidence="7">
        <text>L-fucose = L-fuculose</text>
        <dbReference type="Rhea" id="RHEA:17233"/>
        <dbReference type="ChEBI" id="CHEBI:2181"/>
        <dbReference type="ChEBI" id="CHEBI:17617"/>
        <dbReference type="EC" id="5.3.1.25"/>
    </reaction>
</comment>
<comment type="subcellular location">
    <subcellularLocation>
        <location evidence="7">Cytoplasm</location>
    </subcellularLocation>
</comment>
<keyword evidence="3 7" id="KW-0464">Manganese</keyword>
<dbReference type="PANTHER" id="PTHR37840:SF1">
    <property type="entry name" value="L-FUCOSE ISOMERASE"/>
    <property type="match status" value="1"/>
</dbReference>
<dbReference type="Pfam" id="PF07882">
    <property type="entry name" value="Fucose_iso_N2"/>
    <property type="match status" value="1"/>
</dbReference>
<dbReference type="InterPro" id="IPR012888">
    <property type="entry name" value="Fucose_iso_N1"/>
</dbReference>
<protein>
    <recommendedName>
        <fullName evidence="7">L-fucose isomerase</fullName>
        <shortName evidence="7">FucIase</shortName>
        <ecNumber evidence="7">5.3.1.25</ecNumber>
    </recommendedName>
    <alternativeName>
        <fullName evidence="7">6-deoxy-L-galactose isomerase</fullName>
    </alternativeName>
</protein>
<dbReference type="Gene3D" id="3.40.50.1070">
    <property type="match status" value="1"/>
</dbReference>
<evidence type="ECO:0000256" key="6">
    <source>
        <dbReference type="ARBA" id="ARBA00023277"/>
    </source>
</evidence>
<dbReference type="GO" id="GO:0005737">
    <property type="term" value="C:cytoplasm"/>
    <property type="evidence" value="ECO:0007669"/>
    <property type="project" value="UniProtKB-SubCell"/>
</dbReference>
<feature type="domain" description="L-fucose isomerase N-terminal-1" evidence="9">
    <location>
        <begin position="15"/>
        <end position="182"/>
    </location>
</feature>
<dbReference type="SUPFAM" id="SSF50443">
    <property type="entry name" value="FucI/AraA C-terminal domain-like"/>
    <property type="match status" value="1"/>
</dbReference>
<dbReference type="GO" id="GO:0008736">
    <property type="term" value="F:L-fucose isomerase activity"/>
    <property type="evidence" value="ECO:0007669"/>
    <property type="project" value="UniProtKB-UniRule"/>
</dbReference>
<feature type="active site" description="Proton acceptor" evidence="7">
    <location>
        <position position="345"/>
    </location>
</feature>
<keyword evidence="2 7" id="KW-0479">Metal-binding</keyword>
<name>A0A7W9ST75_ARMRO</name>
<feature type="domain" description="L-fucose isomerase N-terminal-2" evidence="10">
    <location>
        <begin position="184"/>
        <end position="361"/>
    </location>
</feature>
<evidence type="ECO:0000256" key="7">
    <source>
        <dbReference type="HAMAP-Rule" id="MF_01254"/>
    </source>
</evidence>
<evidence type="ECO:0000256" key="1">
    <source>
        <dbReference type="ARBA" id="ARBA00022490"/>
    </source>
</evidence>
<organism evidence="11 12">
    <name type="scientific">Armatimonas rosea</name>
    <dbReference type="NCBI Taxonomy" id="685828"/>
    <lineage>
        <taxon>Bacteria</taxon>
        <taxon>Bacillati</taxon>
        <taxon>Armatimonadota</taxon>
        <taxon>Armatimonadia</taxon>
        <taxon>Armatimonadales</taxon>
        <taxon>Armatimonadaceae</taxon>
        <taxon>Armatimonas</taxon>
    </lineage>
</organism>
<evidence type="ECO:0000256" key="5">
    <source>
        <dbReference type="ARBA" id="ARBA00023253"/>
    </source>
</evidence>